<organism evidence="1 2">
    <name type="scientific">Lactuca saligna</name>
    <name type="common">Willowleaf lettuce</name>
    <dbReference type="NCBI Taxonomy" id="75948"/>
    <lineage>
        <taxon>Eukaryota</taxon>
        <taxon>Viridiplantae</taxon>
        <taxon>Streptophyta</taxon>
        <taxon>Embryophyta</taxon>
        <taxon>Tracheophyta</taxon>
        <taxon>Spermatophyta</taxon>
        <taxon>Magnoliopsida</taxon>
        <taxon>eudicotyledons</taxon>
        <taxon>Gunneridae</taxon>
        <taxon>Pentapetalae</taxon>
        <taxon>asterids</taxon>
        <taxon>campanulids</taxon>
        <taxon>Asterales</taxon>
        <taxon>Asteraceae</taxon>
        <taxon>Cichorioideae</taxon>
        <taxon>Cichorieae</taxon>
        <taxon>Lactucinae</taxon>
        <taxon>Lactuca</taxon>
    </lineage>
</organism>
<sequence length="137" mass="16141">MHNFHTKDRRWLPRSLLPSKIDIVFQSSTRLRCRSFSFDILYRRSFPSDVLFSSEIPLMPSAPLFLMIPPTYTKFPMIPRPQIDEALATNVTQAPRESPKTRELFNEDFEFESEEQVLEEDEYDLDGVQIMEVCGEY</sequence>
<accession>A0AA35ZCT8</accession>
<dbReference type="Proteomes" id="UP001177003">
    <property type="component" value="Chromosome 6"/>
</dbReference>
<name>A0AA35ZCT8_LACSI</name>
<reference evidence="1" key="1">
    <citation type="submission" date="2023-04" db="EMBL/GenBank/DDBJ databases">
        <authorList>
            <person name="Vijverberg K."/>
            <person name="Xiong W."/>
            <person name="Schranz E."/>
        </authorList>
    </citation>
    <scope>NUCLEOTIDE SEQUENCE</scope>
</reference>
<gene>
    <name evidence="1" type="ORF">LSALG_LOCUS29427</name>
</gene>
<proteinExistence type="predicted"/>
<dbReference type="AlphaFoldDB" id="A0AA35ZCT8"/>
<protein>
    <submittedName>
        <fullName evidence="1">Uncharacterized protein</fullName>
    </submittedName>
</protein>
<dbReference type="EMBL" id="OX465082">
    <property type="protein sequence ID" value="CAI9290226.1"/>
    <property type="molecule type" value="Genomic_DNA"/>
</dbReference>
<keyword evidence="2" id="KW-1185">Reference proteome</keyword>
<evidence type="ECO:0000313" key="1">
    <source>
        <dbReference type="EMBL" id="CAI9290226.1"/>
    </source>
</evidence>
<evidence type="ECO:0000313" key="2">
    <source>
        <dbReference type="Proteomes" id="UP001177003"/>
    </source>
</evidence>